<evidence type="ECO:0000313" key="3">
    <source>
        <dbReference type="Proteomes" id="UP001221757"/>
    </source>
</evidence>
<accession>A0AAD7CUF3</accession>
<dbReference type="EMBL" id="JARKIE010000226">
    <property type="protein sequence ID" value="KAJ7664127.1"/>
    <property type="molecule type" value="Genomic_DNA"/>
</dbReference>
<protein>
    <submittedName>
        <fullName evidence="2">Uncharacterized protein</fullName>
    </submittedName>
</protein>
<name>A0AAD7CUF3_MYCRO</name>
<evidence type="ECO:0000313" key="2">
    <source>
        <dbReference type="EMBL" id="KAJ7664127.1"/>
    </source>
</evidence>
<reference evidence="2" key="1">
    <citation type="submission" date="2023-03" db="EMBL/GenBank/DDBJ databases">
        <title>Massive genome expansion in bonnet fungi (Mycena s.s.) driven by repeated elements and novel gene families across ecological guilds.</title>
        <authorList>
            <consortium name="Lawrence Berkeley National Laboratory"/>
            <person name="Harder C.B."/>
            <person name="Miyauchi S."/>
            <person name="Viragh M."/>
            <person name="Kuo A."/>
            <person name="Thoen E."/>
            <person name="Andreopoulos B."/>
            <person name="Lu D."/>
            <person name="Skrede I."/>
            <person name="Drula E."/>
            <person name="Henrissat B."/>
            <person name="Morin E."/>
            <person name="Kohler A."/>
            <person name="Barry K."/>
            <person name="LaButti K."/>
            <person name="Morin E."/>
            <person name="Salamov A."/>
            <person name="Lipzen A."/>
            <person name="Mereny Z."/>
            <person name="Hegedus B."/>
            <person name="Baldrian P."/>
            <person name="Stursova M."/>
            <person name="Weitz H."/>
            <person name="Taylor A."/>
            <person name="Grigoriev I.V."/>
            <person name="Nagy L.G."/>
            <person name="Martin F."/>
            <person name="Kauserud H."/>
        </authorList>
    </citation>
    <scope>NUCLEOTIDE SEQUENCE</scope>
    <source>
        <strain evidence="2">CBHHK067</strain>
    </source>
</reference>
<proteinExistence type="predicted"/>
<feature type="region of interest" description="Disordered" evidence="1">
    <location>
        <begin position="28"/>
        <end position="52"/>
    </location>
</feature>
<comment type="caution">
    <text evidence="2">The sequence shown here is derived from an EMBL/GenBank/DDBJ whole genome shotgun (WGS) entry which is preliminary data.</text>
</comment>
<organism evidence="2 3">
    <name type="scientific">Mycena rosella</name>
    <name type="common">Pink bonnet</name>
    <name type="synonym">Agaricus rosellus</name>
    <dbReference type="NCBI Taxonomy" id="1033263"/>
    <lineage>
        <taxon>Eukaryota</taxon>
        <taxon>Fungi</taxon>
        <taxon>Dikarya</taxon>
        <taxon>Basidiomycota</taxon>
        <taxon>Agaricomycotina</taxon>
        <taxon>Agaricomycetes</taxon>
        <taxon>Agaricomycetidae</taxon>
        <taxon>Agaricales</taxon>
        <taxon>Marasmiineae</taxon>
        <taxon>Mycenaceae</taxon>
        <taxon>Mycena</taxon>
    </lineage>
</organism>
<sequence length="98" mass="10493">MSSQLVDTGLGPAAHAIRAIHTARCAPSRNTKRPMCPPHRLVLHPPHPHLRRRPPAASLHALGLYNATDVVGGFRVRRAAGFDVADGGEEDGDSLGEY</sequence>
<evidence type="ECO:0000256" key="1">
    <source>
        <dbReference type="SAM" id="MobiDB-lite"/>
    </source>
</evidence>
<dbReference type="Proteomes" id="UP001221757">
    <property type="component" value="Unassembled WGS sequence"/>
</dbReference>
<gene>
    <name evidence="2" type="ORF">B0H17DRAFT_1211398</name>
</gene>
<dbReference type="AlphaFoldDB" id="A0AAD7CUF3"/>
<keyword evidence="3" id="KW-1185">Reference proteome</keyword>